<evidence type="ECO:0000256" key="6">
    <source>
        <dbReference type="SAM" id="Phobius"/>
    </source>
</evidence>
<evidence type="ECO:0000313" key="9">
    <source>
        <dbReference type="Proteomes" id="UP001549921"/>
    </source>
</evidence>
<keyword evidence="4 6" id="KW-1133">Transmembrane helix</keyword>
<feature type="transmembrane region" description="Helical" evidence="6">
    <location>
        <begin position="153"/>
        <end position="176"/>
    </location>
</feature>
<feature type="transmembrane region" description="Helical" evidence="6">
    <location>
        <begin position="351"/>
        <end position="373"/>
    </location>
</feature>
<protein>
    <recommendedName>
        <fullName evidence="7">Major facilitator superfamily (MFS) profile domain-containing protein</fullName>
    </recommendedName>
</protein>
<feature type="transmembrane region" description="Helical" evidence="6">
    <location>
        <begin position="380"/>
        <end position="400"/>
    </location>
</feature>
<dbReference type="Proteomes" id="UP001549921">
    <property type="component" value="Unassembled WGS sequence"/>
</dbReference>
<dbReference type="SUPFAM" id="SSF103473">
    <property type="entry name" value="MFS general substrate transporter"/>
    <property type="match status" value="1"/>
</dbReference>
<reference evidence="8 9" key="1">
    <citation type="submission" date="2024-06" db="EMBL/GenBank/DDBJ databases">
        <title>A chromosome-level genome assembly of beet webworm, Loxostege sticticalis.</title>
        <authorList>
            <person name="Zhang Y."/>
        </authorList>
    </citation>
    <scope>NUCLEOTIDE SEQUENCE [LARGE SCALE GENOMIC DNA]</scope>
    <source>
        <strain evidence="8">AQ028</strain>
        <tissue evidence="8">Male pupae</tissue>
    </source>
</reference>
<dbReference type="Pfam" id="PF07690">
    <property type="entry name" value="MFS_1"/>
    <property type="match status" value="1"/>
</dbReference>
<accession>A0ABD0T184</accession>
<dbReference type="PANTHER" id="PTHR23511">
    <property type="entry name" value="SYNAPTIC VESICLE GLYCOPROTEIN 2"/>
    <property type="match status" value="1"/>
</dbReference>
<evidence type="ECO:0000313" key="8">
    <source>
        <dbReference type="EMBL" id="KAL0831769.1"/>
    </source>
</evidence>
<evidence type="ECO:0000256" key="3">
    <source>
        <dbReference type="ARBA" id="ARBA00022692"/>
    </source>
</evidence>
<gene>
    <name evidence="8" type="ORF">ABMA28_001308</name>
</gene>
<feature type="transmembrane region" description="Helical" evidence="6">
    <location>
        <begin position="469"/>
        <end position="486"/>
    </location>
</feature>
<dbReference type="InterPro" id="IPR036259">
    <property type="entry name" value="MFS_trans_sf"/>
</dbReference>
<organism evidence="8 9">
    <name type="scientific">Loxostege sticticalis</name>
    <name type="common">Beet webworm moth</name>
    <dbReference type="NCBI Taxonomy" id="481309"/>
    <lineage>
        <taxon>Eukaryota</taxon>
        <taxon>Metazoa</taxon>
        <taxon>Ecdysozoa</taxon>
        <taxon>Arthropoda</taxon>
        <taxon>Hexapoda</taxon>
        <taxon>Insecta</taxon>
        <taxon>Pterygota</taxon>
        <taxon>Neoptera</taxon>
        <taxon>Endopterygota</taxon>
        <taxon>Lepidoptera</taxon>
        <taxon>Glossata</taxon>
        <taxon>Ditrysia</taxon>
        <taxon>Pyraloidea</taxon>
        <taxon>Crambidae</taxon>
        <taxon>Pyraustinae</taxon>
        <taxon>Loxostege</taxon>
    </lineage>
</organism>
<sequence length="502" mass="54533">MSVKLSKTTDVPIEDAIDQTGFGPYSLLYVVMTGLSIIAFACVTYSSTYTVPTSACELSTTIAQQGIIVAAPIVGLMLGAPFWGYLGDTRGRRSTLILSLLTTAVLNLVTSISVNWVMLLIFQFVATMASSGQFMLAMSLLSESVPLAKRNLAVLMVTSMFLLAQGIMAMIALAIIPLSYSFYLPALGIYWNSWRTLQAVYSTPSILMAIGFYFMTESPKFFLARGDEKKALETLRIIHRRNLWRKKEEFEVKSLLKNSKKEQETQRQSAKDQIVPLFKTPILKCTIIMTALQLLEGVGSMQIWFPTIANKFMQLLDTGASMDITVCEVLNTGVNAAPDPDVVPCSLNSTAMLIVLASGALQSAINAVVTLVVNKVGRRNIVIGVTAFCGVCGILVNLVPNTIASAVLYVAFLQGYLVVGLYTAISVAIFPTHLRALAIALTQSGGRVGTIASIQILNYLRDVNCEAGFYIFAALFACSAIVAAFLPDDRRLIKEKLAENTK</sequence>
<feature type="transmembrane region" description="Helical" evidence="6">
    <location>
        <begin position="437"/>
        <end position="457"/>
    </location>
</feature>
<keyword evidence="3 6" id="KW-0812">Transmembrane</keyword>
<dbReference type="AlphaFoldDB" id="A0ABD0T184"/>
<evidence type="ECO:0000259" key="7">
    <source>
        <dbReference type="PROSITE" id="PS50850"/>
    </source>
</evidence>
<feature type="transmembrane region" description="Helical" evidence="6">
    <location>
        <begin position="196"/>
        <end position="215"/>
    </location>
</feature>
<feature type="transmembrane region" description="Helical" evidence="6">
    <location>
        <begin position="66"/>
        <end position="84"/>
    </location>
</feature>
<dbReference type="Gene3D" id="1.20.1250.20">
    <property type="entry name" value="MFS general substrate transporter like domains"/>
    <property type="match status" value="1"/>
</dbReference>
<evidence type="ECO:0000256" key="1">
    <source>
        <dbReference type="ARBA" id="ARBA00004141"/>
    </source>
</evidence>
<name>A0ABD0T184_LOXSC</name>
<dbReference type="EMBL" id="JBEDNZ010000011">
    <property type="protein sequence ID" value="KAL0831769.1"/>
    <property type="molecule type" value="Genomic_DNA"/>
</dbReference>
<comment type="caution">
    <text evidence="8">The sequence shown here is derived from an EMBL/GenBank/DDBJ whole genome shotgun (WGS) entry which is preliminary data.</text>
</comment>
<dbReference type="InterPro" id="IPR011701">
    <property type="entry name" value="MFS"/>
</dbReference>
<keyword evidence="2" id="KW-0813">Transport</keyword>
<dbReference type="InterPro" id="IPR020846">
    <property type="entry name" value="MFS_dom"/>
</dbReference>
<dbReference type="PROSITE" id="PS50850">
    <property type="entry name" value="MFS"/>
    <property type="match status" value="1"/>
</dbReference>
<dbReference type="GO" id="GO:0016020">
    <property type="term" value="C:membrane"/>
    <property type="evidence" value="ECO:0007669"/>
    <property type="project" value="UniProtKB-SubCell"/>
</dbReference>
<keyword evidence="5 6" id="KW-0472">Membrane</keyword>
<comment type="subcellular location">
    <subcellularLocation>
        <location evidence="1">Membrane</location>
        <topology evidence="1">Multi-pass membrane protein</topology>
    </subcellularLocation>
</comment>
<evidence type="ECO:0000256" key="5">
    <source>
        <dbReference type="ARBA" id="ARBA00023136"/>
    </source>
</evidence>
<proteinExistence type="predicted"/>
<feature type="domain" description="Major facilitator superfamily (MFS) profile" evidence="7">
    <location>
        <begin position="27"/>
        <end position="491"/>
    </location>
</feature>
<dbReference type="PANTHER" id="PTHR23511:SF35">
    <property type="entry name" value="MAJOR FACILITATOR SUPERFAMILY (MFS) PROFILE DOMAIN-CONTAINING PROTEIN"/>
    <property type="match status" value="1"/>
</dbReference>
<feature type="transmembrane region" description="Helical" evidence="6">
    <location>
        <begin position="406"/>
        <end position="430"/>
    </location>
</feature>
<evidence type="ECO:0000256" key="2">
    <source>
        <dbReference type="ARBA" id="ARBA00022448"/>
    </source>
</evidence>
<feature type="transmembrane region" description="Helical" evidence="6">
    <location>
        <begin position="27"/>
        <end position="46"/>
    </location>
</feature>
<evidence type="ECO:0000256" key="4">
    <source>
        <dbReference type="ARBA" id="ARBA00022989"/>
    </source>
</evidence>